<name>A0A9P3LSA8_9FUNG</name>
<evidence type="ECO:0000313" key="3">
    <source>
        <dbReference type="Proteomes" id="UP000827284"/>
    </source>
</evidence>
<sequence>MQQQPPQNSNAMARSSSASVSGTGPASASQGSFSQHHMTTTSAGSSTGPAGSGGYYIPPASDLTTSNHDKALGVIDTAFEQTDRMLDQRDMKAFGDNSESIFQELIKIRKKQLALAAKHIGIETIADEDKSLAPDGKLLDAADKDEIDPLQFARKGQELQDLMASLEDLGRSMSDFHELSNSLNKQPFSASYLSGSSRK</sequence>
<dbReference type="Pfam" id="PF13270">
    <property type="entry name" value="CCDC28"/>
    <property type="match status" value="1"/>
</dbReference>
<proteinExistence type="predicted"/>
<dbReference type="OrthoDB" id="2419780at2759"/>
<evidence type="ECO:0000313" key="2">
    <source>
        <dbReference type="EMBL" id="GJJ68694.1"/>
    </source>
</evidence>
<dbReference type="InterPro" id="IPR025271">
    <property type="entry name" value="CCDC28"/>
</dbReference>
<comment type="caution">
    <text evidence="2">The sequence shown here is derived from an EMBL/GenBank/DDBJ whole genome shotgun (WGS) entry which is preliminary data.</text>
</comment>
<organism evidence="2 3">
    <name type="scientific">Entomortierella parvispora</name>
    <dbReference type="NCBI Taxonomy" id="205924"/>
    <lineage>
        <taxon>Eukaryota</taxon>
        <taxon>Fungi</taxon>
        <taxon>Fungi incertae sedis</taxon>
        <taxon>Mucoromycota</taxon>
        <taxon>Mortierellomycotina</taxon>
        <taxon>Mortierellomycetes</taxon>
        <taxon>Mortierellales</taxon>
        <taxon>Mortierellaceae</taxon>
        <taxon>Entomortierella</taxon>
    </lineage>
</organism>
<evidence type="ECO:0000256" key="1">
    <source>
        <dbReference type="SAM" id="MobiDB-lite"/>
    </source>
</evidence>
<dbReference type="Proteomes" id="UP000827284">
    <property type="component" value="Unassembled WGS sequence"/>
</dbReference>
<reference evidence="2" key="2">
    <citation type="journal article" date="2022" name="Microbiol. Resour. Announc.">
        <title>Whole-Genome Sequence of Entomortierella parvispora E1425, a Mucoromycotan Fungus Associated with Burkholderiaceae-Related Endosymbiotic Bacteria.</title>
        <authorList>
            <person name="Herlambang A."/>
            <person name="Guo Y."/>
            <person name="Takashima Y."/>
            <person name="Narisawa K."/>
            <person name="Ohta H."/>
            <person name="Nishizawa T."/>
        </authorList>
    </citation>
    <scope>NUCLEOTIDE SEQUENCE</scope>
    <source>
        <strain evidence="2">E1425</strain>
    </source>
</reference>
<dbReference type="AlphaFoldDB" id="A0A9P3LSA8"/>
<reference evidence="2" key="1">
    <citation type="submission" date="2021-11" db="EMBL/GenBank/DDBJ databases">
        <authorList>
            <person name="Herlambang A."/>
            <person name="Guo Y."/>
            <person name="Takashima Y."/>
            <person name="Nishizawa T."/>
        </authorList>
    </citation>
    <scope>NUCLEOTIDE SEQUENCE</scope>
    <source>
        <strain evidence="2">E1425</strain>
    </source>
</reference>
<feature type="compositionally biased region" description="Low complexity" evidence="1">
    <location>
        <begin position="9"/>
        <end position="29"/>
    </location>
</feature>
<feature type="region of interest" description="Disordered" evidence="1">
    <location>
        <begin position="1"/>
        <end position="68"/>
    </location>
</feature>
<feature type="compositionally biased region" description="Low complexity" evidence="1">
    <location>
        <begin position="39"/>
        <end position="49"/>
    </location>
</feature>
<dbReference type="EMBL" id="BQFW01000002">
    <property type="protein sequence ID" value="GJJ68694.1"/>
    <property type="molecule type" value="Genomic_DNA"/>
</dbReference>
<protein>
    <submittedName>
        <fullName evidence="2">Uncharacterized protein</fullName>
    </submittedName>
</protein>
<accession>A0A9P3LSA8</accession>
<gene>
    <name evidence="2" type="ORF">EMPS_01040</name>
</gene>
<keyword evidence="3" id="KW-1185">Reference proteome</keyword>